<name>A0A6P0CE85_9RHOB</name>
<keyword evidence="2" id="KW-1185">Reference proteome</keyword>
<dbReference type="EMBL" id="JAABNT010000009">
    <property type="protein sequence ID" value="NEK23670.1"/>
    <property type="molecule type" value="Genomic_DNA"/>
</dbReference>
<sequence>MYTRYGVYFTPEAAFAVRGAAWLGWDIATGKAVAQPQITGLDLHAATDRPRKYGFHATIKPPFGLQSGQTERELHGAFEALCATIKPISLGGLSVTTMGRFLALTPAGDQSDLRALAAVVVRKLDPFRAPVLEAEIARRQRVNLSPAQQENLVLWGYPYVMDQFRFHMTLTGPLKDLDAAQAAAQAHFAPIVPDSLHLDALALVGERPDGMFCEIDRIALTG</sequence>
<proteinExistence type="predicted"/>
<protein>
    <submittedName>
        <fullName evidence="1">DUF1045 domain-containing protein</fullName>
    </submittedName>
</protein>
<evidence type="ECO:0000313" key="2">
    <source>
        <dbReference type="Proteomes" id="UP000468591"/>
    </source>
</evidence>
<comment type="caution">
    <text evidence="1">The sequence shown here is derived from an EMBL/GenBank/DDBJ whole genome shotgun (WGS) entry which is preliminary data.</text>
</comment>
<gene>
    <name evidence="1" type="ORF">GV827_14810</name>
</gene>
<organism evidence="1 2">
    <name type="scientific">Sulfitobacter sediminilitoris</name>
    <dbReference type="NCBI Taxonomy" id="2698830"/>
    <lineage>
        <taxon>Bacteria</taxon>
        <taxon>Pseudomonadati</taxon>
        <taxon>Pseudomonadota</taxon>
        <taxon>Alphaproteobacteria</taxon>
        <taxon>Rhodobacterales</taxon>
        <taxon>Roseobacteraceae</taxon>
        <taxon>Sulfitobacter</taxon>
    </lineage>
</organism>
<reference evidence="1 2" key="1">
    <citation type="submission" date="2020-01" db="EMBL/GenBank/DDBJ databases">
        <title>Sulfitobacter sediminilitoris sp. nov., isolated from a tidal flat.</title>
        <authorList>
            <person name="Park S."/>
            <person name="Yoon J.-H."/>
        </authorList>
    </citation>
    <scope>NUCLEOTIDE SEQUENCE [LARGE SCALE GENOMIC DNA]</scope>
    <source>
        <strain evidence="1 2">JBTF-M27</strain>
    </source>
</reference>
<dbReference type="Proteomes" id="UP000468591">
    <property type="component" value="Unassembled WGS sequence"/>
</dbReference>
<evidence type="ECO:0000313" key="1">
    <source>
        <dbReference type="EMBL" id="NEK23670.1"/>
    </source>
</evidence>
<dbReference type="Pfam" id="PF06299">
    <property type="entry name" value="DUF1045"/>
    <property type="match status" value="1"/>
</dbReference>
<dbReference type="RefSeq" id="WP_164354593.1">
    <property type="nucleotide sequence ID" value="NZ_JAABNT010000009.1"/>
</dbReference>
<accession>A0A6P0CE85</accession>
<dbReference type="InterPro" id="IPR009389">
    <property type="entry name" value="DUF1045"/>
</dbReference>
<dbReference type="PIRSF" id="PIRSF033328">
    <property type="entry name" value="Phest_Mll4975"/>
    <property type="match status" value="1"/>
</dbReference>
<dbReference type="AlphaFoldDB" id="A0A6P0CE85"/>
<dbReference type="Gene3D" id="3.90.1140.10">
    <property type="entry name" value="Cyclic phosphodiesterase"/>
    <property type="match status" value="1"/>
</dbReference>